<dbReference type="InterPro" id="IPR008254">
    <property type="entry name" value="Flavodoxin/NO_synth"/>
</dbReference>
<keyword evidence="3" id="KW-1185">Reference proteome</keyword>
<reference evidence="2" key="1">
    <citation type="submission" date="2023-07" db="EMBL/GenBank/DDBJ databases">
        <title>Genomic Encyclopedia of Type Strains, Phase IV (KMG-IV): sequencing the most valuable type-strain genomes for metagenomic binning, comparative biology and taxonomic classification.</title>
        <authorList>
            <person name="Goeker M."/>
        </authorList>
    </citation>
    <scope>NUCLEOTIDE SEQUENCE</scope>
    <source>
        <strain evidence="2">DSM 19659</strain>
    </source>
</reference>
<dbReference type="Pfam" id="PF12682">
    <property type="entry name" value="Flavodoxin_4"/>
    <property type="match status" value="1"/>
</dbReference>
<name>A0AAE3VBK4_9FIRM</name>
<evidence type="ECO:0000313" key="2">
    <source>
        <dbReference type="EMBL" id="MDQ0153063.1"/>
    </source>
</evidence>
<dbReference type="Proteomes" id="UP001241537">
    <property type="component" value="Unassembled WGS sequence"/>
</dbReference>
<dbReference type="PANTHER" id="PTHR39201">
    <property type="entry name" value="EXPORTED PROTEIN-RELATED"/>
    <property type="match status" value="1"/>
</dbReference>
<dbReference type="PANTHER" id="PTHR39201:SF1">
    <property type="entry name" value="FLAVODOXIN-LIKE DOMAIN-CONTAINING PROTEIN"/>
    <property type="match status" value="1"/>
</dbReference>
<gene>
    <name evidence="2" type="ORF">J2S20_001770</name>
</gene>
<dbReference type="GO" id="GO:0016651">
    <property type="term" value="F:oxidoreductase activity, acting on NAD(P)H"/>
    <property type="evidence" value="ECO:0007669"/>
    <property type="project" value="UniProtKB-ARBA"/>
</dbReference>
<dbReference type="AlphaFoldDB" id="A0AAE3VBK4"/>
<dbReference type="InterPro" id="IPR029039">
    <property type="entry name" value="Flavoprotein-like_sf"/>
</dbReference>
<accession>A0AAE3VBK4</accession>
<feature type="domain" description="Flavodoxin-like" evidence="1">
    <location>
        <begin position="2"/>
        <end position="148"/>
    </location>
</feature>
<protein>
    <submittedName>
        <fullName evidence="2">Flavodoxin</fullName>
    </submittedName>
</protein>
<dbReference type="PROSITE" id="PS00201">
    <property type="entry name" value="FLAVODOXIN"/>
    <property type="match status" value="1"/>
</dbReference>
<proteinExistence type="predicted"/>
<sequence length="168" mass="19009">MKAMVIYCSHTGITERIARRIAADFACPILKVEPDVVYGSFLSACRRVVSDRLKKQLPGAVTETPQLEGFDTIFIGYPIWAGDMPDFMQSFLRRCALSGKRIIPFATFRMTDIAASLDTLAALCPGAEILDPFNYGIMHRERYADWLEMVRADCAERDMEARWDAETE</sequence>
<comment type="caution">
    <text evidence="2">The sequence shown here is derived from an EMBL/GenBank/DDBJ whole genome shotgun (WGS) entry which is preliminary data.</text>
</comment>
<dbReference type="GO" id="GO:0009055">
    <property type="term" value="F:electron transfer activity"/>
    <property type="evidence" value="ECO:0007669"/>
    <property type="project" value="InterPro"/>
</dbReference>
<dbReference type="GO" id="GO:0010181">
    <property type="term" value="F:FMN binding"/>
    <property type="evidence" value="ECO:0007669"/>
    <property type="project" value="InterPro"/>
</dbReference>
<organism evidence="2 3">
    <name type="scientific">Moryella indoligenes</name>
    <dbReference type="NCBI Taxonomy" id="371674"/>
    <lineage>
        <taxon>Bacteria</taxon>
        <taxon>Bacillati</taxon>
        <taxon>Bacillota</taxon>
        <taxon>Clostridia</taxon>
        <taxon>Lachnospirales</taxon>
        <taxon>Lachnospiraceae</taxon>
        <taxon>Moryella</taxon>
    </lineage>
</organism>
<evidence type="ECO:0000313" key="3">
    <source>
        <dbReference type="Proteomes" id="UP001241537"/>
    </source>
</evidence>
<dbReference type="Gene3D" id="3.40.50.360">
    <property type="match status" value="1"/>
</dbReference>
<dbReference type="InterPro" id="IPR001226">
    <property type="entry name" value="Flavodoxin_CS"/>
</dbReference>
<dbReference type="RefSeq" id="WP_106612809.1">
    <property type="nucleotide sequence ID" value="NZ_JAUSTO010000011.1"/>
</dbReference>
<evidence type="ECO:0000259" key="1">
    <source>
        <dbReference type="Pfam" id="PF12682"/>
    </source>
</evidence>
<dbReference type="SUPFAM" id="SSF52218">
    <property type="entry name" value="Flavoproteins"/>
    <property type="match status" value="1"/>
</dbReference>
<dbReference type="EMBL" id="JAUSTO010000011">
    <property type="protein sequence ID" value="MDQ0153063.1"/>
    <property type="molecule type" value="Genomic_DNA"/>
</dbReference>